<evidence type="ECO:0000313" key="2">
    <source>
        <dbReference type="EMBL" id="MFC3833444.1"/>
    </source>
</evidence>
<keyword evidence="3" id="KW-1185">Reference proteome</keyword>
<evidence type="ECO:0000256" key="1">
    <source>
        <dbReference type="SAM" id="MobiDB-lite"/>
    </source>
</evidence>
<proteinExistence type="predicted"/>
<evidence type="ECO:0000313" key="3">
    <source>
        <dbReference type="Proteomes" id="UP001595803"/>
    </source>
</evidence>
<name>A0ABV7Z8V4_9DEIO</name>
<accession>A0ABV7Z8V4</accession>
<feature type="compositionally biased region" description="Pro residues" evidence="1">
    <location>
        <begin position="106"/>
        <end position="119"/>
    </location>
</feature>
<organism evidence="2 3">
    <name type="scientific">Deinococcus rufus</name>
    <dbReference type="NCBI Taxonomy" id="2136097"/>
    <lineage>
        <taxon>Bacteria</taxon>
        <taxon>Thermotogati</taxon>
        <taxon>Deinococcota</taxon>
        <taxon>Deinococci</taxon>
        <taxon>Deinococcales</taxon>
        <taxon>Deinococcaceae</taxon>
        <taxon>Deinococcus</taxon>
    </lineage>
</organism>
<dbReference type="Proteomes" id="UP001595803">
    <property type="component" value="Unassembled WGS sequence"/>
</dbReference>
<dbReference type="RefSeq" id="WP_380102009.1">
    <property type="nucleotide sequence ID" value="NZ_JBHRZG010000011.1"/>
</dbReference>
<comment type="caution">
    <text evidence="2">The sequence shown here is derived from an EMBL/GenBank/DDBJ whole genome shotgun (WGS) entry which is preliminary data.</text>
</comment>
<protein>
    <submittedName>
        <fullName evidence="2">Uncharacterized protein</fullName>
    </submittedName>
</protein>
<feature type="region of interest" description="Disordered" evidence="1">
    <location>
        <begin position="105"/>
        <end position="128"/>
    </location>
</feature>
<reference evidence="3" key="1">
    <citation type="journal article" date="2019" name="Int. J. Syst. Evol. Microbiol.">
        <title>The Global Catalogue of Microorganisms (GCM) 10K type strain sequencing project: providing services to taxonomists for standard genome sequencing and annotation.</title>
        <authorList>
            <consortium name="The Broad Institute Genomics Platform"/>
            <consortium name="The Broad Institute Genome Sequencing Center for Infectious Disease"/>
            <person name="Wu L."/>
            <person name="Ma J."/>
        </authorList>
    </citation>
    <scope>NUCLEOTIDE SEQUENCE [LARGE SCALE GENOMIC DNA]</scope>
    <source>
        <strain evidence="3">CCTCC AB 2017081</strain>
    </source>
</reference>
<dbReference type="EMBL" id="JBHRZG010000011">
    <property type="protein sequence ID" value="MFC3833444.1"/>
    <property type="molecule type" value="Genomic_DNA"/>
</dbReference>
<gene>
    <name evidence="2" type="ORF">ACFOSB_11305</name>
</gene>
<sequence>MTLPLTADEVTTMRASLARFTAPVARLTRTLQRLRLPRAAREATLRHATHALPWSPLAGVEREIREIQTRLQDYDPATEPFTCAQLALALSNACEERRSLIEAQPHPAPVTLPPLPPCPERSLVEDLR</sequence>